<evidence type="ECO:0000313" key="1">
    <source>
        <dbReference type="EMBL" id="CAG8519844.1"/>
    </source>
</evidence>
<name>A0A9N9F9D9_9GLOM</name>
<organism evidence="1 2">
    <name type="scientific">Paraglomus brasilianum</name>
    <dbReference type="NCBI Taxonomy" id="144538"/>
    <lineage>
        <taxon>Eukaryota</taxon>
        <taxon>Fungi</taxon>
        <taxon>Fungi incertae sedis</taxon>
        <taxon>Mucoromycota</taxon>
        <taxon>Glomeromycotina</taxon>
        <taxon>Glomeromycetes</taxon>
        <taxon>Paraglomerales</taxon>
        <taxon>Paraglomeraceae</taxon>
        <taxon>Paraglomus</taxon>
    </lineage>
</organism>
<dbReference type="Proteomes" id="UP000789739">
    <property type="component" value="Unassembled WGS sequence"/>
</dbReference>
<comment type="caution">
    <text evidence="1">The sequence shown here is derived from an EMBL/GenBank/DDBJ whole genome shotgun (WGS) entry which is preliminary data.</text>
</comment>
<protein>
    <submittedName>
        <fullName evidence="1">5438_t:CDS:1</fullName>
    </submittedName>
</protein>
<evidence type="ECO:0000313" key="2">
    <source>
        <dbReference type="Proteomes" id="UP000789739"/>
    </source>
</evidence>
<accession>A0A9N9F9D9</accession>
<dbReference type="EMBL" id="CAJVPI010000327">
    <property type="protein sequence ID" value="CAG8519844.1"/>
    <property type="molecule type" value="Genomic_DNA"/>
</dbReference>
<proteinExistence type="predicted"/>
<dbReference type="AlphaFoldDB" id="A0A9N9F9D9"/>
<keyword evidence="2" id="KW-1185">Reference proteome</keyword>
<gene>
    <name evidence="1" type="ORF">PBRASI_LOCUS3566</name>
</gene>
<reference evidence="1" key="1">
    <citation type="submission" date="2021-06" db="EMBL/GenBank/DDBJ databases">
        <authorList>
            <person name="Kallberg Y."/>
            <person name="Tangrot J."/>
            <person name="Rosling A."/>
        </authorList>
    </citation>
    <scope>NUCLEOTIDE SEQUENCE</scope>
    <source>
        <strain evidence="1">BR232B</strain>
    </source>
</reference>
<dbReference type="OrthoDB" id="2447030at2759"/>
<sequence>MKNGYRNVVGLNAIKGLNMVYYSAMNAIAQNLRNEEPELDQTRDKIEQNVDLLKEKLKHPILETDVLLNNALRKEVNDINLASLSWTDPEANVVLSDKSTIQLRENMRCTLSEQVASTCDKFIENFAQQDVSKAMKNVFHNRR</sequence>